<dbReference type="Proteomes" id="UP000235731">
    <property type="component" value="Unassembled WGS sequence"/>
</dbReference>
<comment type="caution">
    <text evidence="1">The sequence shown here is derived from an EMBL/GenBank/DDBJ whole genome shotgun (WGS) entry which is preliminary data.</text>
</comment>
<evidence type="ECO:0000313" key="1">
    <source>
        <dbReference type="EMBL" id="PMP61417.1"/>
    </source>
</evidence>
<sequence>MLSLKKSNFLGWLFLLIIISGFISCAPQEKPQPLPPRISETLKTIVVIPFDYYCPTETPLPFDCPVKGIIPGTIEPEAKEIMNQLLRRELPKLVNKYNFIFLKQTDFETLLEEALNTSKNPQEVIRFIANKTGAQGVLYGKIFRFKERKGLSWSVEEPASVAFTLVLYYGETGTILWQMEFDETQKPLSENMLNLSLYGKIKWLKAEELAERGLQKILKSFP</sequence>
<dbReference type="EMBL" id="PNIE01000084">
    <property type="protein sequence ID" value="PMP61417.1"/>
    <property type="molecule type" value="Genomic_DNA"/>
</dbReference>
<evidence type="ECO:0008006" key="3">
    <source>
        <dbReference type="Google" id="ProtNLM"/>
    </source>
</evidence>
<dbReference type="PROSITE" id="PS51257">
    <property type="entry name" value="PROKAR_LIPOPROTEIN"/>
    <property type="match status" value="1"/>
</dbReference>
<proteinExistence type="predicted"/>
<dbReference type="AlphaFoldDB" id="A0A2N7PID4"/>
<reference evidence="1 2" key="1">
    <citation type="submission" date="2018-01" db="EMBL/GenBank/DDBJ databases">
        <title>Metagenomic assembled genomes from two thermal pools in the Uzon Caldera, Kamchatka, Russia.</title>
        <authorList>
            <person name="Wilkins L."/>
            <person name="Ettinger C."/>
        </authorList>
    </citation>
    <scope>NUCLEOTIDE SEQUENCE [LARGE SCALE GENOMIC DNA]</scope>
    <source>
        <strain evidence="1">ZAV-15</strain>
    </source>
</reference>
<protein>
    <recommendedName>
        <fullName evidence="3">Lipoprotein</fullName>
    </recommendedName>
</protein>
<gene>
    <name evidence="1" type="ORF">C0197_05715</name>
</gene>
<name>A0A2N7PID4_9BACT</name>
<accession>A0A2N7PID4</accession>
<evidence type="ECO:0000313" key="2">
    <source>
        <dbReference type="Proteomes" id="UP000235731"/>
    </source>
</evidence>
<dbReference type="Gene3D" id="3.40.50.10610">
    <property type="entry name" value="ABC-type transport auxiliary lipoprotein component"/>
    <property type="match status" value="1"/>
</dbReference>
<organism evidence="1 2">
    <name type="scientific">Caldimicrobium thiodismutans</name>
    <dbReference type="NCBI Taxonomy" id="1653476"/>
    <lineage>
        <taxon>Bacteria</taxon>
        <taxon>Pseudomonadati</taxon>
        <taxon>Thermodesulfobacteriota</taxon>
        <taxon>Thermodesulfobacteria</taxon>
        <taxon>Thermodesulfobacteriales</taxon>
        <taxon>Thermodesulfobacteriaceae</taxon>
        <taxon>Caldimicrobium</taxon>
    </lineage>
</organism>